<dbReference type="STRING" id="189381.GCA_900166615_01685"/>
<dbReference type="Proteomes" id="UP000037405">
    <property type="component" value="Unassembled WGS sequence"/>
</dbReference>
<keyword evidence="1" id="KW-0472">Membrane</keyword>
<gene>
    <name evidence="3" type="ORF">AF331_11010</name>
</gene>
<dbReference type="OrthoDB" id="2937128at2"/>
<dbReference type="Gene3D" id="2.60.40.1630">
    <property type="entry name" value="bacillus anthracis domain"/>
    <property type="match status" value="1"/>
</dbReference>
<comment type="caution">
    <text evidence="3">The sequence shown here is derived from an EMBL/GenBank/DDBJ whole genome shotgun (WGS) entry which is preliminary data.</text>
</comment>
<protein>
    <recommendedName>
        <fullName evidence="2">DUF4179 domain-containing protein</fullName>
    </recommendedName>
</protein>
<keyword evidence="4" id="KW-1185">Reference proteome</keyword>
<dbReference type="InterPro" id="IPR036388">
    <property type="entry name" value="WH-like_DNA-bd_sf"/>
</dbReference>
<dbReference type="RefSeq" id="WP_053428170.1">
    <property type="nucleotide sequence ID" value="NZ_JAUKEF010000003.1"/>
</dbReference>
<name>A0A0M0G484_9BACI</name>
<evidence type="ECO:0000313" key="3">
    <source>
        <dbReference type="EMBL" id="KON84573.1"/>
    </source>
</evidence>
<reference evidence="4" key="1">
    <citation type="submission" date="2015-07" db="EMBL/GenBank/DDBJ databases">
        <title>Fjat-14235 jcm11544.</title>
        <authorList>
            <person name="Liu B."/>
            <person name="Wang J."/>
            <person name="Zhu Y."/>
            <person name="Liu G."/>
            <person name="Chen Q."/>
            <person name="Chen Z."/>
            <person name="Lan J."/>
            <person name="Che J."/>
            <person name="Ge C."/>
            <person name="Shi H."/>
            <person name="Pan Z."/>
            <person name="Liu X."/>
        </authorList>
    </citation>
    <scope>NUCLEOTIDE SEQUENCE [LARGE SCALE GENOMIC DNA]</scope>
    <source>
        <strain evidence="4">JCM 11544</strain>
    </source>
</reference>
<proteinExistence type="predicted"/>
<sequence>MEMPAASRNEMGMEVQELNKTLMIFRQIEPLLYAIGRSHGCGDEVIARILFNCIFTLHDQKKKHGREKDRHALIALFMKECRGIARPVEGEEFPSVISRMNESEREAVLLVYGAGLSIGDVSSVMKKPEDEVKEDLLRGIRFIRKHPDVEGCPEYHRLYVDYLERSIERTEKVAFEMHIHQCPGCQEDLATFQETLLELREFFEQSHVPEGFRLKLDGLIDTEMEKRKKKNKKRKRTGIIALVAAFLLLFTGFMTDGFASIYYTYADWKNDEDPLLREFYQSGIGERLNLTAEDNGVKITIKTAIADEIQTLVYYEIEDMEKDRRLMVDTENGFTIENQIDFLNGEGRGIFMEEGKSEEGNVEEKNIHKGSFSLPPIVDDVEDPLIKLSFTQLIAMSPDMKSTMEVYATNAMEEMEMTRGDWEFEIPVEKNKSRVLKLNQEVEVEGLPVRLEELVIAPTTTALTYSIREGEEEPLSIFQLLFDSIKTEEKTASINWFSWPVYQDDYDDGWSSYSQNFDSLYFEELGEPELVFSRLQMHVPEELTFKIDSTKPFPQVHEYGGGSIVVEEPSKDRPGEVTMKMPLTDNRDFDTVYIMSKEESEGSGDFRNDGEMESVYLDRNGKEFEEEDWDYEEVMKGNYPRSLTVKQSFKMFKQGKPAPDLIPTEFIIDGYEKTVFLDQSVPLKFKNK</sequence>
<keyword evidence="1" id="KW-1133">Transmembrane helix</keyword>
<dbReference type="InterPro" id="IPR013324">
    <property type="entry name" value="RNA_pol_sigma_r3/r4-like"/>
</dbReference>
<dbReference type="Pfam" id="PF13786">
    <property type="entry name" value="DUF4179"/>
    <property type="match status" value="1"/>
</dbReference>
<dbReference type="EMBL" id="LGUE01000004">
    <property type="protein sequence ID" value="KON84573.1"/>
    <property type="molecule type" value="Genomic_DNA"/>
</dbReference>
<accession>A0A0M0G484</accession>
<dbReference type="AlphaFoldDB" id="A0A0M0G484"/>
<dbReference type="InterPro" id="IPR025436">
    <property type="entry name" value="DUF4179"/>
</dbReference>
<dbReference type="PATRIC" id="fig|189381.12.peg.2216"/>
<feature type="transmembrane region" description="Helical" evidence="1">
    <location>
        <begin position="237"/>
        <end position="265"/>
    </location>
</feature>
<evidence type="ECO:0000313" key="4">
    <source>
        <dbReference type="Proteomes" id="UP000037405"/>
    </source>
</evidence>
<organism evidence="3 4">
    <name type="scientific">Rossellomorea marisflavi</name>
    <dbReference type="NCBI Taxonomy" id="189381"/>
    <lineage>
        <taxon>Bacteria</taxon>
        <taxon>Bacillati</taxon>
        <taxon>Bacillota</taxon>
        <taxon>Bacilli</taxon>
        <taxon>Bacillales</taxon>
        <taxon>Bacillaceae</taxon>
        <taxon>Rossellomorea</taxon>
    </lineage>
</organism>
<dbReference type="Gene3D" id="1.10.10.10">
    <property type="entry name" value="Winged helix-like DNA-binding domain superfamily/Winged helix DNA-binding domain"/>
    <property type="match status" value="1"/>
</dbReference>
<evidence type="ECO:0000256" key="1">
    <source>
        <dbReference type="SAM" id="Phobius"/>
    </source>
</evidence>
<keyword evidence="1" id="KW-0812">Transmembrane</keyword>
<feature type="domain" description="DUF4179" evidence="2">
    <location>
        <begin position="230"/>
        <end position="319"/>
    </location>
</feature>
<evidence type="ECO:0000259" key="2">
    <source>
        <dbReference type="Pfam" id="PF13786"/>
    </source>
</evidence>
<dbReference type="SUPFAM" id="SSF88659">
    <property type="entry name" value="Sigma3 and sigma4 domains of RNA polymerase sigma factors"/>
    <property type="match status" value="1"/>
</dbReference>